<evidence type="ECO:0000259" key="1">
    <source>
        <dbReference type="Pfam" id="PF13173"/>
    </source>
</evidence>
<dbReference type="Pfam" id="PF13635">
    <property type="entry name" value="DUF4143"/>
    <property type="match status" value="1"/>
</dbReference>
<comment type="caution">
    <text evidence="3">The sequence shown here is derived from an EMBL/GenBank/DDBJ whole genome shotgun (WGS) entry which is preliminary data.</text>
</comment>
<sequence length="400" mass="46752">MSLIQREQYLDFLRRHKDQDVIKVVSGVRRCGKSTLFELFKQELLDSGVKPNQIISINFEDLEFEPLQEYHALHEYIVERLIPETPMYVFLDEVQHVPQFEKVVGSLFIKPNVDIYITGSNAYFMSSDIATLLTGRYVQIEMLPLSFKEFHSAYSQQNLSDMEIYNLYIEHSSFPRLVRVEDDESIDEYLESILNTVVLKDIVTRLKITDVPLLLDIIKYLLANIGSLINPTKIANTLTSYGRKTDNKTVEKYLQGLKDGLLIYEVDRFDVKGKALLQRNAKYYVVDSAFRKFLLSRTDSDRGHILENIVYLELVRRGYHVYVGHQQNGEIDFVAKKPHRLEYYQVSYTVMEDATLLRELSPLEQLDDNYPKYLLTMDVLHKTDNHNGIEQKNVLDWLLE</sequence>
<dbReference type="InterPro" id="IPR025420">
    <property type="entry name" value="DUF4143"/>
</dbReference>
<dbReference type="EMBL" id="AEDS01000008">
    <property type="protein sequence ID" value="EFL58726.1"/>
    <property type="molecule type" value="Genomic_DNA"/>
</dbReference>
<evidence type="ECO:0000259" key="2">
    <source>
        <dbReference type="Pfam" id="PF13635"/>
    </source>
</evidence>
<feature type="domain" description="DUF4143" evidence="2">
    <location>
        <begin position="200"/>
        <end position="347"/>
    </location>
</feature>
<dbReference type="PANTHER" id="PTHR33295">
    <property type="entry name" value="ATPASE"/>
    <property type="match status" value="1"/>
</dbReference>
<accession>E1L9J9</accession>
<dbReference type="InterPro" id="IPR027417">
    <property type="entry name" value="P-loop_NTPase"/>
</dbReference>
<dbReference type="SUPFAM" id="SSF52540">
    <property type="entry name" value="P-loop containing nucleoside triphosphate hydrolases"/>
    <property type="match status" value="1"/>
</dbReference>
<name>E1L9J9_9FIRM</name>
<feature type="domain" description="AAA" evidence="1">
    <location>
        <begin position="22"/>
        <end position="150"/>
    </location>
</feature>
<gene>
    <name evidence="3" type="ORF">HMPREF9684_0573</name>
</gene>
<proteinExistence type="predicted"/>
<dbReference type="PANTHER" id="PTHR33295:SF20">
    <property type="entry name" value="ATPASE"/>
    <property type="match status" value="1"/>
</dbReference>
<evidence type="ECO:0000313" key="4">
    <source>
        <dbReference type="Proteomes" id="UP000005942"/>
    </source>
</evidence>
<organism evidence="3 4">
    <name type="scientific">Veillonella atypica ACS-134-V-Col7a</name>
    <dbReference type="NCBI Taxonomy" id="866778"/>
    <lineage>
        <taxon>Bacteria</taxon>
        <taxon>Bacillati</taxon>
        <taxon>Bacillota</taxon>
        <taxon>Negativicutes</taxon>
        <taxon>Veillonellales</taxon>
        <taxon>Veillonellaceae</taxon>
        <taxon>Veillonella</taxon>
    </lineage>
</organism>
<dbReference type="Proteomes" id="UP000005942">
    <property type="component" value="Unassembled WGS sequence"/>
</dbReference>
<reference evidence="3 4" key="1">
    <citation type="submission" date="2010-08" db="EMBL/GenBank/DDBJ databases">
        <authorList>
            <person name="Durkin A.S."/>
            <person name="Madupu R."/>
            <person name="Torralba M."/>
            <person name="Gillis M."/>
            <person name="Methe B."/>
            <person name="Sutton G."/>
            <person name="Nelson K.E."/>
        </authorList>
    </citation>
    <scope>NUCLEOTIDE SEQUENCE [LARGE SCALE GENOMIC DNA]</scope>
    <source>
        <strain evidence="3 4">ACS-134-V-Col7a</strain>
    </source>
</reference>
<evidence type="ECO:0008006" key="5">
    <source>
        <dbReference type="Google" id="ProtNLM"/>
    </source>
</evidence>
<protein>
    <recommendedName>
        <fullName evidence="5">AAA domain-containing protein</fullName>
    </recommendedName>
</protein>
<dbReference type="AlphaFoldDB" id="E1L9J9"/>
<dbReference type="Pfam" id="PF13173">
    <property type="entry name" value="AAA_14"/>
    <property type="match status" value="1"/>
</dbReference>
<dbReference type="RefSeq" id="WP_005379379.1">
    <property type="nucleotide sequence ID" value="NZ_AEDS01000008.1"/>
</dbReference>
<evidence type="ECO:0000313" key="3">
    <source>
        <dbReference type="EMBL" id="EFL58726.1"/>
    </source>
</evidence>
<dbReference type="InterPro" id="IPR041682">
    <property type="entry name" value="AAA_14"/>
</dbReference>